<evidence type="ECO:0000313" key="13">
    <source>
        <dbReference type="EMBL" id="ALC79552.1"/>
    </source>
</evidence>
<feature type="region of interest" description="C-terminal hotdog fold" evidence="8">
    <location>
        <begin position="1141"/>
        <end position="1293"/>
    </location>
</feature>
<dbReference type="GO" id="GO:0016491">
    <property type="term" value="F:oxidoreductase activity"/>
    <property type="evidence" value="ECO:0007669"/>
    <property type="project" value="UniProtKB-KW"/>
</dbReference>
<feature type="active site" description="Proton acceptor; for dehydratase activity" evidence="8">
    <location>
        <position position="1023"/>
    </location>
</feature>
<dbReference type="PROSITE" id="PS00012">
    <property type="entry name" value="PHOSPHOPANTETHEINE"/>
    <property type="match status" value="1"/>
</dbReference>
<dbReference type="InterPro" id="IPR032821">
    <property type="entry name" value="PKS_assoc"/>
</dbReference>
<dbReference type="PANTHER" id="PTHR43775:SF50">
    <property type="entry name" value="HIGHLY REDUCING POLYKETIDE SYNTHASE SRDA"/>
    <property type="match status" value="1"/>
</dbReference>
<dbReference type="Pfam" id="PF16197">
    <property type="entry name" value="KAsynt_C_assoc"/>
    <property type="match status" value="1"/>
</dbReference>
<dbReference type="InterPro" id="IPR029063">
    <property type="entry name" value="SAM-dependent_MTases_sf"/>
</dbReference>
<keyword evidence="4" id="KW-0521">NADP</keyword>
<dbReference type="STRING" id="5454.A0A0M5JCZ1"/>
<dbReference type="Pfam" id="PF23297">
    <property type="entry name" value="ACP_SdgA_C"/>
    <property type="match status" value="1"/>
</dbReference>
<dbReference type="SMART" id="SM00822">
    <property type="entry name" value="PKS_KR"/>
    <property type="match status" value="1"/>
</dbReference>
<keyword evidence="7" id="KW-0012">Acyltransferase</keyword>
<name>A0A0M5JCZ1_DIDRA</name>
<dbReference type="Gene3D" id="1.10.1200.10">
    <property type="entry name" value="ACP-like"/>
    <property type="match status" value="1"/>
</dbReference>
<dbReference type="SUPFAM" id="SSF53901">
    <property type="entry name" value="Thiolase-like"/>
    <property type="match status" value="1"/>
</dbReference>
<feature type="region of interest" description="N-terminal hotdog fold" evidence="8">
    <location>
        <begin position="991"/>
        <end position="1129"/>
    </location>
</feature>
<dbReference type="SMART" id="SM00825">
    <property type="entry name" value="PKS_KS"/>
    <property type="match status" value="1"/>
</dbReference>
<dbReference type="GO" id="GO:0004312">
    <property type="term" value="F:fatty acid synthase activity"/>
    <property type="evidence" value="ECO:0007669"/>
    <property type="project" value="TreeGrafter"/>
</dbReference>
<dbReference type="InterPro" id="IPR057326">
    <property type="entry name" value="KR_dom"/>
</dbReference>
<dbReference type="PROSITE" id="PS00606">
    <property type="entry name" value="KS3_1"/>
    <property type="match status" value="1"/>
</dbReference>
<reference evidence="14 15" key="2">
    <citation type="journal article" date="2016" name="Sci. Rep.">
        <title>Draft genome sequencing and secretome analysis of fungal phytopathogen Ascochyta rabiei provides insight into the necrotrophic effector repertoire.</title>
        <authorList>
            <person name="Verma S."/>
            <person name="Gazara R.K."/>
            <person name="Nizam S."/>
            <person name="Parween S."/>
            <person name="Chattopadhyay D."/>
            <person name="Verma P.K."/>
        </authorList>
    </citation>
    <scope>NUCLEOTIDE SEQUENCE [LARGE SCALE GENOMIC DNA]</scope>
    <source>
        <strain evidence="14 15">ArDII</strain>
    </source>
</reference>
<dbReference type="CDD" id="cd05274">
    <property type="entry name" value="KR_FAS_SDR_x"/>
    <property type="match status" value="1"/>
</dbReference>
<feature type="compositionally biased region" description="Low complexity" evidence="9">
    <location>
        <begin position="455"/>
        <end position="488"/>
    </location>
</feature>
<dbReference type="InterPro" id="IPR020807">
    <property type="entry name" value="PKS_DH"/>
</dbReference>
<dbReference type="InterPro" id="IPR036291">
    <property type="entry name" value="NAD(P)-bd_dom_sf"/>
</dbReference>
<dbReference type="Gene3D" id="3.40.366.10">
    <property type="entry name" value="Malonyl-Coenzyme A Acyl Carrier Protein, domain 2"/>
    <property type="match status" value="1"/>
</dbReference>
<dbReference type="InterPro" id="IPR049552">
    <property type="entry name" value="PKS_DH_N"/>
</dbReference>
<dbReference type="InterPro" id="IPR001227">
    <property type="entry name" value="Ac_transferase_dom_sf"/>
</dbReference>
<dbReference type="Gene3D" id="3.90.180.10">
    <property type="entry name" value="Medium-chain alcohol dehydrogenases, catalytic domain"/>
    <property type="match status" value="1"/>
</dbReference>
<dbReference type="SMART" id="SM00827">
    <property type="entry name" value="PKS_AT"/>
    <property type="match status" value="1"/>
</dbReference>
<dbReference type="Pfam" id="PF00109">
    <property type="entry name" value="ketoacyl-synt"/>
    <property type="match status" value="1"/>
</dbReference>
<dbReference type="InterPro" id="IPR049551">
    <property type="entry name" value="PKS_DH_C"/>
</dbReference>
<dbReference type="Gene3D" id="3.10.129.110">
    <property type="entry name" value="Polyketide synthase dehydratase"/>
    <property type="match status" value="1"/>
</dbReference>
<evidence type="ECO:0000259" key="10">
    <source>
        <dbReference type="PROSITE" id="PS50075"/>
    </source>
</evidence>
<dbReference type="SUPFAM" id="SSF53335">
    <property type="entry name" value="S-adenosyl-L-methionine-dependent methyltransferases"/>
    <property type="match status" value="1"/>
</dbReference>
<dbReference type="EMBL" id="KR139658">
    <property type="protein sequence ID" value="ALC79552.1"/>
    <property type="molecule type" value="Genomic_DNA"/>
</dbReference>
<dbReference type="InterPro" id="IPR020843">
    <property type="entry name" value="ER"/>
</dbReference>
<dbReference type="InterPro" id="IPR050091">
    <property type="entry name" value="PKS_NRPS_Biosynth_Enz"/>
</dbReference>
<dbReference type="Pfam" id="PF21089">
    <property type="entry name" value="PKS_DH_N"/>
    <property type="match status" value="1"/>
</dbReference>
<keyword evidence="5" id="KW-0560">Oxidoreductase</keyword>
<dbReference type="Gene3D" id="3.40.50.720">
    <property type="entry name" value="NAD(P)-binding Rossmann-like Domain"/>
    <property type="match status" value="2"/>
</dbReference>
<evidence type="ECO:0000259" key="11">
    <source>
        <dbReference type="PROSITE" id="PS52004"/>
    </source>
</evidence>
<dbReference type="GO" id="GO:0031177">
    <property type="term" value="F:phosphopantetheine binding"/>
    <property type="evidence" value="ECO:0007669"/>
    <property type="project" value="InterPro"/>
</dbReference>
<feature type="domain" description="Ketosynthase family 3 (KS3)" evidence="11">
    <location>
        <begin position="14"/>
        <end position="440"/>
    </location>
</feature>
<evidence type="ECO:0000256" key="1">
    <source>
        <dbReference type="ARBA" id="ARBA00022450"/>
    </source>
</evidence>
<dbReference type="SMART" id="SM00823">
    <property type="entry name" value="PKS_PP"/>
    <property type="match status" value="1"/>
</dbReference>
<accession>A0A0M5JCZ1</accession>
<dbReference type="InterPro" id="IPR020841">
    <property type="entry name" value="PKS_Beta-ketoAc_synthase_dom"/>
</dbReference>
<organism evidence="13">
    <name type="scientific">Didymella rabiei</name>
    <name type="common">Chickpea ascochyta blight fungus</name>
    <name type="synonym">Mycosphaerella rabiei</name>
    <dbReference type="NCBI Taxonomy" id="5454"/>
    <lineage>
        <taxon>Eukaryota</taxon>
        <taxon>Fungi</taxon>
        <taxon>Dikarya</taxon>
        <taxon>Ascomycota</taxon>
        <taxon>Pezizomycotina</taxon>
        <taxon>Dothideomycetes</taxon>
        <taxon>Pleosporomycetidae</taxon>
        <taxon>Pleosporales</taxon>
        <taxon>Pleosporineae</taxon>
        <taxon>Didymellaceae</taxon>
        <taxon>Ascochyta</taxon>
    </lineage>
</organism>
<protein>
    <submittedName>
        <fullName evidence="14">Oxidoreductase</fullName>
    </submittedName>
    <submittedName>
        <fullName evidence="13">Polyketide synthase</fullName>
    </submittedName>
</protein>
<keyword evidence="3" id="KW-0808">Transferase</keyword>
<dbReference type="InterPro" id="IPR016036">
    <property type="entry name" value="Malonyl_transacylase_ACP-bd"/>
</dbReference>
<dbReference type="SUPFAM" id="SSF47336">
    <property type="entry name" value="ACP-like"/>
    <property type="match status" value="1"/>
</dbReference>
<dbReference type="InterPro" id="IPR011032">
    <property type="entry name" value="GroES-like_sf"/>
</dbReference>
<dbReference type="Pfam" id="PF08659">
    <property type="entry name" value="KR"/>
    <property type="match status" value="1"/>
</dbReference>
<dbReference type="InterPro" id="IPR049900">
    <property type="entry name" value="PKS_mFAS_DH"/>
</dbReference>
<feature type="active site" description="Proton donor; for dehydratase activity" evidence="8">
    <location>
        <position position="1207"/>
    </location>
</feature>
<dbReference type="PROSITE" id="PS52019">
    <property type="entry name" value="PKS_MFAS_DH"/>
    <property type="match status" value="1"/>
</dbReference>
<feature type="region of interest" description="Disordered" evidence="9">
    <location>
        <begin position="455"/>
        <end position="489"/>
    </location>
</feature>
<dbReference type="CDD" id="cd05195">
    <property type="entry name" value="enoyl_red"/>
    <property type="match status" value="1"/>
</dbReference>
<gene>
    <name evidence="13" type="primary">sol1</name>
    <name evidence="14" type="ORF">ST47_g3828</name>
</gene>
<dbReference type="InterPro" id="IPR014031">
    <property type="entry name" value="Ketoacyl_synth_C"/>
</dbReference>
<evidence type="ECO:0000256" key="6">
    <source>
        <dbReference type="ARBA" id="ARBA00023268"/>
    </source>
</evidence>
<dbReference type="Pfam" id="PF00107">
    <property type="entry name" value="ADH_zinc_N"/>
    <property type="match status" value="1"/>
</dbReference>
<dbReference type="InterPro" id="IPR016035">
    <property type="entry name" value="Acyl_Trfase/lysoPLipase"/>
</dbReference>
<dbReference type="InterPro" id="IPR013149">
    <property type="entry name" value="ADH-like_C"/>
</dbReference>
<dbReference type="Proteomes" id="UP000076837">
    <property type="component" value="Unassembled WGS sequence"/>
</dbReference>
<evidence type="ECO:0000313" key="14">
    <source>
        <dbReference type="EMBL" id="KZM25029.1"/>
    </source>
</evidence>
<dbReference type="Pfam" id="PF02801">
    <property type="entry name" value="Ketoacyl-synt_C"/>
    <property type="match status" value="1"/>
</dbReference>
<dbReference type="Gene3D" id="3.40.50.150">
    <property type="entry name" value="Vaccinia Virus protein VP39"/>
    <property type="match status" value="1"/>
</dbReference>
<dbReference type="PROSITE" id="PS52004">
    <property type="entry name" value="KS3_2"/>
    <property type="match status" value="1"/>
</dbReference>
<evidence type="ECO:0000313" key="15">
    <source>
        <dbReference type="Proteomes" id="UP000076837"/>
    </source>
</evidence>
<dbReference type="InterPro" id="IPR014043">
    <property type="entry name" value="Acyl_transferase_dom"/>
</dbReference>
<dbReference type="InterPro" id="IPR013154">
    <property type="entry name" value="ADH-like_N"/>
</dbReference>
<keyword evidence="1" id="KW-0596">Phosphopantetheine</keyword>
<dbReference type="GO" id="GO:0044550">
    <property type="term" value="P:secondary metabolite biosynthetic process"/>
    <property type="evidence" value="ECO:0007669"/>
    <property type="project" value="TreeGrafter"/>
</dbReference>
<dbReference type="InterPro" id="IPR006162">
    <property type="entry name" value="Ppantetheine_attach_site"/>
</dbReference>
<proteinExistence type="predicted"/>
<evidence type="ECO:0000259" key="12">
    <source>
        <dbReference type="PROSITE" id="PS52019"/>
    </source>
</evidence>
<keyword evidence="2" id="KW-0597">Phosphoprotein</keyword>
<dbReference type="PANTHER" id="PTHR43775">
    <property type="entry name" value="FATTY ACID SYNTHASE"/>
    <property type="match status" value="1"/>
</dbReference>
<keyword evidence="15" id="KW-1185">Reference proteome</keyword>
<evidence type="ECO:0000256" key="8">
    <source>
        <dbReference type="PROSITE-ProRule" id="PRU01363"/>
    </source>
</evidence>
<evidence type="ECO:0000256" key="7">
    <source>
        <dbReference type="ARBA" id="ARBA00023315"/>
    </source>
</evidence>
<dbReference type="GO" id="GO:0008168">
    <property type="term" value="F:methyltransferase activity"/>
    <property type="evidence" value="ECO:0007669"/>
    <property type="project" value="UniProtKB-KW"/>
</dbReference>
<feature type="domain" description="Carrier" evidence="10">
    <location>
        <begin position="2540"/>
        <end position="2618"/>
    </location>
</feature>
<dbReference type="SUPFAM" id="SSF52151">
    <property type="entry name" value="FabD/lysophospholipase-like"/>
    <property type="match status" value="1"/>
</dbReference>
<dbReference type="Pfam" id="PF14765">
    <property type="entry name" value="PS-DH"/>
    <property type="match status" value="1"/>
</dbReference>
<evidence type="ECO:0000256" key="9">
    <source>
        <dbReference type="SAM" id="MobiDB-lite"/>
    </source>
</evidence>
<dbReference type="SUPFAM" id="SSF50129">
    <property type="entry name" value="GroES-like"/>
    <property type="match status" value="1"/>
</dbReference>
<dbReference type="Gene3D" id="3.40.47.10">
    <property type="match status" value="1"/>
</dbReference>
<evidence type="ECO:0000256" key="2">
    <source>
        <dbReference type="ARBA" id="ARBA00022553"/>
    </source>
</evidence>
<evidence type="ECO:0000256" key="5">
    <source>
        <dbReference type="ARBA" id="ARBA00023002"/>
    </source>
</evidence>
<dbReference type="GO" id="GO:0032259">
    <property type="term" value="P:methylation"/>
    <property type="evidence" value="ECO:0007669"/>
    <property type="project" value="UniProtKB-KW"/>
</dbReference>
<dbReference type="SMART" id="SM00829">
    <property type="entry name" value="PKS_ER"/>
    <property type="match status" value="1"/>
</dbReference>
<dbReference type="SUPFAM" id="SSF51735">
    <property type="entry name" value="NAD(P)-binding Rossmann-fold domains"/>
    <property type="match status" value="2"/>
</dbReference>
<dbReference type="SUPFAM" id="SSF55048">
    <property type="entry name" value="Probable ACP-binding domain of malonyl-CoA ACP transacylase"/>
    <property type="match status" value="1"/>
</dbReference>
<dbReference type="SMART" id="SM00826">
    <property type="entry name" value="PKS_DH"/>
    <property type="match status" value="1"/>
</dbReference>
<dbReference type="PROSITE" id="PS50075">
    <property type="entry name" value="CARRIER"/>
    <property type="match status" value="1"/>
</dbReference>
<dbReference type="InterPro" id="IPR013217">
    <property type="entry name" value="Methyltransf_12"/>
</dbReference>
<sequence length="2620" mass="284891">MSSQYGTNGTSADPEPIAIVGMGCRWPGGVRDASGLWELLKNKRSGYREFGDHRFSRKGFHHPNSEHPGTVATKGGFLLAEDPRLFDHAFFGIGSLEVETMDPSQRKLLEVVYEAFENSGEPWDSFSGSTTGVFVGNFSSDHLIIQGRDTDHPRPYASVGTGTSILSNRINYIFNLRGPSVTIDTACSSSMYALHLAISAIRNGDCDSAIVAASNTIIDPSTQLMMTKLGVLSPTSTSHTFDSSADGYARGEGFSALYLKRMSTAVDGDYPIRALVRGSALNANGRTGGITHPGREGQEAVIRKAYENAGNLPMKDTTFFECHGTGTPVGDPIEISAIGNVFGSATTPEKPLLVGSIKTNIGHTEPASAIAGIMKVVLALENGFIPPSIGIKKLNPNLDLKGGRINILTENTPWPDGRVRRASVNSFGYGGANGHCIIDDVRNVLPDYKKRTANTSIGHNNGHTNGHTNGTHASNGHNGHHQNGMNGNSASHLVEKADKVHYPFSYKPTLVKDINAKPRRRVLIPFSAHNEASLDLNITAISEAIERENLADVAYTLAAKRSRFMQRTFRIVDSESPANDFAVKEKVLASGTQTARLGFVFTGQGAQWHAMGADLFEYAVFRTSIEYLDSILASLPTPSPWKIEDVLAGNCDPNDIHKPEVSQTVCTAVQIGLVDLLYTWNVRPSAVAGHSSGEIAATYAAGRITAAQAIAAAYFRGQAVSKNKSKGLMLAVGLGLDKAEAYISGLESSVRIAAVNSPDSVTLSGDESTIKDVAAKLNEDKVFSRELKTGGNAYHSHHMLALGEFYNSTLSEGLDYVKSLGQAEPSQLYATRPWMSSVYPSKSTENLPVSPSYWRANLESPVRFSEALANMLNLPDPLDVLVEIGPHPALKGPVGQISRSVDKSLPYFSTLNRGTNGGISLLQLAGSLFSLNAEVDLTAVNAVDVISANQLKLVHGTTATNLPPYQYAYGPVIYHESRFSKEFRGRDIVRHDLLGSKLPGNAKLRPQWRNILRLKDLPWLNDHKLLPYPVFPAAGYIATVIEAASRIYNEQSEPLDITGYKLRNVTFSSAMRLPDDDFGLEIITSLELADAVNPKAPTWAMFSISSVAREAGTWTEHCSGRVRVIAGTSVANEKMSTEMDARTLDTKAWYKKFAEIGLGYGPTFQPLSNIRADPSKGLAVAQLALHTTRDTVEGGESNYPLHPASLDAVFQLSLVASHGGQIDRVRNAFVPVHIDQLYVRNGVSQDSAVAIALGSMKGLRSAHAKLQVLDKSEQVALDVGNLRCVTYTEVLPSTGVDKEAFSSPFLRLSWKPDIRAMDNEQVQRRFPPPTENVEKAYLFDKLERLGTLYVAEIHERYAGQGQFSSAPAHIDKFLSWVRRRMTDDNKWVAEANSLTSSQRGILIKELFAEVGHISDVKIANKVFNSMEDILSERKTGLEVVIQDNLLHGMYEDGLIMTGAYPQLVRFFDLFGYANPNMRILEIGAGTGGATRKILKTLIEPHGIKRYQDYTFTDISSGFLAQAREAFADFQDMKYSVLDIQENPLEHGYEAVYDVVVACECLHATPSIVKTLTNCRKLVKPGGRLVVVENTRAVIGHGLVLGHLSGYWDGIPDGRVESPFLHLEGWNASLNQTGFAGAELVLDDYPSPYTTARTIVSSAVEEPAKVGQVPNGTVHLVHGDNKPELLSRIEHELTERGTEFKVISIGDVETHLPDNSRTVAFADSKSLLVNASETHLKSFKALIRKSANLVWVTFGGIVHGHDPDASITTGLLRTLGTENPTSQFLSIDVSPDSDFQEIRLTRTILDQELALSDRIAGESRDYEFVWQEECLWVSRLVPDVALQDKLELSEGRPSRAEMLPLDSQGSVRAAFETPGLLTSLYFKPYEETWKFLPDDWIQVKVAAVGLNWKDLLTSAGRFDMNTFSSEYSGVVAQVGSNVTNVAVGDRVYGYGRGHFGNYVRAPANFAYRMLPGEDFVKMATIPLVGMTAIYSFECVTQLKEQERLLIQSATGGLGLSAIQLAKAKGAEIFATAGTQEKRRYLIDVAGIPASHVFSSRDPADFAKLMEATDGKGFNVILSTSSGELLYDSIKMLAPMGRIIDVGRIDVQNSTSLALELFKRNATFTSFDLAVADDADRALGPALMKTVNKRVRAGQMGPLSSITTYDVSQLDQALMAFSKGTHVGKLVVTFQNPDALVKMVPAAPHAQFARNANYLITGGLGGLGRSIVNFMAERGARHFTVLSRSRKINSEGQMLIDKLAASGTVVECVSCDVSDSKDVVRAVQDAAVVRPIKGIVHAAVSYQDLSFDKLTIEQWTSALAAKVQGTKNLHEATKIHALDFFLMTTTIESFVALATQSAYTAANNFQDYFARWRRQQGLPASTVSFGLIRDVGHLSTNSTTLALMARNKVMDISEYNFLRLLEPAFLNNESALDPAASTEPYTGAVDDPLSVTNVVTCFDPATMATRKREEAAENNGNTGNSPRWYTDARVSLIMRAFDDAERYQASADGGDGGNERGNNAGVASLRSEFEETVKAGPAERSKTVALVTDAIVKTVAQMLFVDASGVDASRTVADYGVDSLIAAELRNWFNVAFGADVSMLEMLDTATSMKILANKIVDGALA</sequence>
<feature type="domain" description="PKS/mFAS DH" evidence="12">
    <location>
        <begin position="991"/>
        <end position="1293"/>
    </location>
</feature>
<evidence type="ECO:0000256" key="4">
    <source>
        <dbReference type="ARBA" id="ARBA00022857"/>
    </source>
</evidence>
<keyword evidence="6" id="KW-0511">Multifunctional enzyme</keyword>
<dbReference type="InterPro" id="IPR020806">
    <property type="entry name" value="PKS_PP-bd"/>
</dbReference>
<dbReference type="Pfam" id="PF00698">
    <property type="entry name" value="Acyl_transf_1"/>
    <property type="match status" value="1"/>
</dbReference>
<dbReference type="CDD" id="cd00833">
    <property type="entry name" value="PKS"/>
    <property type="match status" value="1"/>
</dbReference>
<dbReference type="InterPro" id="IPR013968">
    <property type="entry name" value="PKS_KR"/>
</dbReference>
<reference evidence="13" key="1">
    <citation type="journal article" date="2015" name="Eukaryot. Cell">
        <title>A Novel Type Pathway-Specific Regulator and Dynamic Genome Environments of a Solanapyrone Biosynthesis Gene Cluster in the Fungus Ascochyta rabiei.</title>
        <authorList>
            <person name="Kim W."/>
            <person name="Park J.J."/>
            <person name="Gang D.R."/>
            <person name="Peever T.L."/>
            <person name="Chen W."/>
        </authorList>
    </citation>
    <scope>NUCLEOTIDE SEQUENCE</scope>
    <source>
        <strain evidence="13">AR628</strain>
    </source>
</reference>
<dbReference type="InterPro" id="IPR018201">
    <property type="entry name" value="Ketoacyl_synth_AS"/>
</dbReference>
<dbReference type="GO" id="GO:0006633">
    <property type="term" value="P:fatty acid biosynthetic process"/>
    <property type="evidence" value="ECO:0007669"/>
    <property type="project" value="InterPro"/>
</dbReference>
<dbReference type="InterPro" id="IPR036736">
    <property type="entry name" value="ACP-like_sf"/>
</dbReference>
<dbReference type="InterPro" id="IPR016039">
    <property type="entry name" value="Thiolase-like"/>
</dbReference>
<dbReference type="InterPro" id="IPR009081">
    <property type="entry name" value="PP-bd_ACP"/>
</dbReference>
<evidence type="ECO:0000256" key="3">
    <source>
        <dbReference type="ARBA" id="ARBA00022679"/>
    </source>
</evidence>
<dbReference type="Pfam" id="PF08242">
    <property type="entry name" value="Methyltransf_12"/>
    <property type="match status" value="1"/>
</dbReference>
<dbReference type="InterPro" id="IPR014030">
    <property type="entry name" value="Ketoacyl_synth_N"/>
</dbReference>
<dbReference type="InterPro" id="IPR042104">
    <property type="entry name" value="PKS_dehydratase_sf"/>
</dbReference>
<dbReference type="Pfam" id="PF08240">
    <property type="entry name" value="ADH_N"/>
    <property type="match status" value="1"/>
</dbReference>
<dbReference type="GO" id="GO:0004315">
    <property type="term" value="F:3-oxoacyl-[acyl-carrier-protein] synthase activity"/>
    <property type="evidence" value="ECO:0007669"/>
    <property type="project" value="InterPro"/>
</dbReference>
<dbReference type="CDD" id="cd02440">
    <property type="entry name" value="AdoMet_MTases"/>
    <property type="match status" value="1"/>
</dbReference>
<dbReference type="EMBL" id="JYNV01000144">
    <property type="protein sequence ID" value="KZM25029.1"/>
    <property type="molecule type" value="Genomic_DNA"/>
</dbReference>